<keyword evidence="3" id="KW-1185">Reference proteome</keyword>
<protein>
    <submittedName>
        <fullName evidence="2">Uncharacterized protein</fullName>
    </submittedName>
</protein>
<keyword evidence="1" id="KW-0175">Coiled coil</keyword>
<evidence type="ECO:0000313" key="3">
    <source>
        <dbReference type="Proteomes" id="UP001458880"/>
    </source>
</evidence>
<feature type="coiled-coil region" evidence="1">
    <location>
        <begin position="83"/>
        <end position="110"/>
    </location>
</feature>
<reference evidence="2 3" key="1">
    <citation type="journal article" date="2024" name="BMC Genomics">
        <title>De novo assembly and annotation of Popillia japonica's genome with initial clues to its potential as an invasive pest.</title>
        <authorList>
            <person name="Cucini C."/>
            <person name="Boschi S."/>
            <person name="Funari R."/>
            <person name="Cardaioli E."/>
            <person name="Iannotti N."/>
            <person name="Marturano G."/>
            <person name="Paoli F."/>
            <person name="Bruttini M."/>
            <person name="Carapelli A."/>
            <person name="Frati F."/>
            <person name="Nardi F."/>
        </authorList>
    </citation>
    <scope>NUCLEOTIDE SEQUENCE [LARGE SCALE GENOMIC DNA]</scope>
    <source>
        <strain evidence="2">DMR45628</strain>
    </source>
</reference>
<name>A0AAW1LR28_POPJA</name>
<sequence>MWKSSKEAEPNWKYHTPPVLRMWMQCGSTSEVTAAVAGTVTKRRNVTGTVTNKKCPSLADLKVELVNLHKKRLIEEHDPKMQLIRKECLLKDLQIEEKDLNKKFLKLEIMSKEKYVC</sequence>
<organism evidence="2 3">
    <name type="scientific">Popillia japonica</name>
    <name type="common">Japanese beetle</name>
    <dbReference type="NCBI Taxonomy" id="7064"/>
    <lineage>
        <taxon>Eukaryota</taxon>
        <taxon>Metazoa</taxon>
        <taxon>Ecdysozoa</taxon>
        <taxon>Arthropoda</taxon>
        <taxon>Hexapoda</taxon>
        <taxon>Insecta</taxon>
        <taxon>Pterygota</taxon>
        <taxon>Neoptera</taxon>
        <taxon>Endopterygota</taxon>
        <taxon>Coleoptera</taxon>
        <taxon>Polyphaga</taxon>
        <taxon>Scarabaeiformia</taxon>
        <taxon>Scarabaeidae</taxon>
        <taxon>Rutelinae</taxon>
        <taxon>Popillia</taxon>
    </lineage>
</organism>
<dbReference type="EMBL" id="JASPKY010000116">
    <property type="protein sequence ID" value="KAK9736272.1"/>
    <property type="molecule type" value="Genomic_DNA"/>
</dbReference>
<comment type="caution">
    <text evidence="2">The sequence shown here is derived from an EMBL/GenBank/DDBJ whole genome shotgun (WGS) entry which is preliminary data.</text>
</comment>
<dbReference type="AlphaFoldDB" id="A0AAW1LR28"/>
<dbReference type="Proteomes" id="UP001458880">
    <property type="component" value="Unassembled WGS sequence"/>
</dbReference>
<proteinExistence type="predicted"/>
<accession>A0AAW1LR28</accession>
<evidence type="ECO:0000313" key="2">
    <source>
        <dbReference type="EMBL" id="KAK9736272.1"/>
    </source>
</evidence>
<gene>
    <name evidence="2" type="ORF">QE152_g12652</name>
</gene>
<evidence type="ECO:0000256" key="1">
    <source>
        <dbReference type="SAM" id="Coils"/>
    </source>
</evidence>